<evidence type="ECO:0000313" key="9">
    <source>
        <dbReference type="EMBL" id="GMA93637.1"/>
    </source>
</evidence>
<accession>A0ABQ6K117</accession>
<dbReference type="PROSITE" id="PS51257">
    <property type="entry name" value="PROKAR_LIPOPROTEIN"/>
    <property type="match status" value="1"/>
</dbReference>
<evidence type="ECO:0000256" key="5">
    <source>
        <dbReference type="RuleBase" id="RU003915"/>
    </source>
</evidence>
<dbReference type="PROSITE" id="PS50059">
    <property type="entry name" value="FKBP_PPIASE"/>
    <property type="match status" value="1"/>
</dbReference>
<evidence type="ECO:0000256" key="6">
    <source>
        <dbReference type="SAM" id="MobiDB-lite"/>
    </source>
</evidence>
<dbReference type="InterPro" id="IPR001179">
    <property type="entry name" value="PPIase_FKBP_dom"/>
</dbReference>
<comment type="catalytic activity">
    <reaction evidence="1 4 5">
        <text>[protein]-peptidylproline (omega=180) = [protein]-peptidylproline (omega=0)</text>
        <dbReference type="Rhea" id="RHEA:16237"/>
        <dbReference type="Rhea" id="RHEA-COMP:10747"/>
        <dbReference type="Rhea" id="RHEA-COMP:10748"/>
        <dbReference type="ChEBI" id="CHEBI:83833"/>
        <dbReference type="ChEBI" id="CHEBI:83834"/>
        <dbReference type="EC" id="5.2.1.8"/>
    </reaction>
</comment>
<name>A0ABQ6K117_9MICO</name>
<evidence type="ECO:0000256" key="2">
    <source>
        <dbReference type="ARBA" id="ARBA00023110"/>
    </source>
</evidence>
<evidence type="ECO:0000256" key="1">
    <source>
        <dbReference type="ARBA" id="ARBA00000971"/>
    </source>
</evidence>
<dbReference type="SUPFAM" id="SSF54534">
    <property type="entry name" value="FKBP-like"/>
    <property type="match status" value="1"/>
</dbReference>
<proteinExistence type="inferred from homology"/>
<evidence type="ECO:0000256" key="7">
    <source>
        <dbReference type="SAM" id="SignalP"/>
    </source>
</evidence>
<feature type="domain" description="PPIase FKBP-type" evidence="8">
    <location>
        <begin position="92"/>
        <end position="182"/>
    </location>
</feature>
<keyword evidence="10" id="KW-1185">Reference proteome</keyword>
<comment type="similarity">
    <text evidence="5">Belongs to the FKBP-type PPIase family.</text>
</comment>
<feature type="region of interest" description="Disordered" evidence="6">
    <location>
        <begin position="259"/>
        <end position="288"/>
    </location>
</feature>
<dbReference type="RefSeq" id="WP_284252518.1">
    <property type="nucleotide sequence ID" value="NZ_BSVB01000001.1"/>
</dbReference>
<dbReference type="Proteomes" id="UP001157034">
    <property type="component" value="Unassembled WGS sequence"/>
</dbReference>
<protein>
    <recommendedName>
        <fullName evidence="5">Peptidyl-prolyl cis-trans isomerase</fullName>
        <ecNumber evidence="5">5.2.1.8</ecNumber>
    </recommendedName>
</protein>
<feature type="signal peptide" evidence="7">
    <location>
        <begin position="1"/>
        <end position="20"/>
    </location>
</feature>
<comment type="caution">
    <text evidence="9">The sequence shown here is derived from an EMBL/GenBank/DDBJ whole genome shotgun (WGS) entry which is preliminary data.</text>
</comment>
<organism evidence="9 10">
    <name type="scientific">Pseudolysinimonas kribbensis</name>
    <dbReference type="NCBI Taxonomy" id="433641"/>
    <lineage>
        <taxon>Bacteria</taxon>
        <taxon>Bacillati</taxon>
        <taxon>Actinomycetota</taxon>
        <taxon>Actinomycetes</taxon>
        <taxon>Micrococcales</taxon>
        <taxon>Microbacteriaceae</taxon>
        <taxon>Pseudolysinimonas</taxon>
    </lineage>
</organism>
<evidence type="ECO:0000313" key="10">
    <source>
        <dbReference type="Proteomes" id="UP001157034"/>
    </source>
</evidence>
<dbReference type="InterPro" id="IPR046357">
    <property type="entry name" value="PPIase_dom_sf"/>
</dbReference>
<keyword evidence="3 4" id="KW-0413">Isomerase</keyword>
<keyword evidence="7" id="KW-0732">Signal</keyword>
<dbReference type="Gene3D" id="3.10.50.40">
    <property type="match status" value="1"/>
</dbReference>
<evidence type="ECO:0000256" key="4">
    <source>
        <dbReference type="PROSITE-ProRule" id="PRU00277"/>
    </source>
</evidence>
<evidence type="ECO:0000256" key="3">
    <source>
        <dbReference type="ARBA" id="ARBA00023235"/>
    </source>
</evidence>
<dbReference type="EC" id="5.2.1.8" evidence="5"/>
<gene>
    <name evidence="9" type="ORF">GCM10025881_04610</name>
</gene>
<dbReference type="EMBL" id="BSVB01000001">
    <property type="protein sequence ID" value="GMA93637.1"/>
    <property type="molecule type" value="Genomic_DNA"/>
</dbReference>
<dbReference type="Pfam" id="PF00254">
    <property type="entry name" value="FKBP_C"/>
    <property type="match status" value="1"/>
</dbReference>
<evidence type="ECO:0000259" key="8">
    <source>
        <dbReference type="PROSITE" id="PS50059"/>
    </source>
</evidence>
<feature type="chain" id="PRO_5046267865" description="Peptidyl-prolyl cis-trans isomerase" evidence="7">
    <location>
        <begin position="21"/>
        <end position="288"/>
    </location>
</feature>
<reference evidence="10" key="1">
    <citation type="journal article" date="2019" name="Int. J. Syst. Evol. Microbiol.">
        <title>The Global Catalogue of Microorganisms (GCM) 10K type strain sequencing project: providing services to taxonomists for standard genome sequencing and annotation.</title>
        <authorList>
            <consortium name="The Broad Institute Genomics Platform"/>
            <consortium name="The Broad Institute Genome Sequencing Center for Infectious Disease"/>
            <person name="Wu L."/>
            <person name="Ma J."/>
        </authorList>
    </citation>
    <scope>NUCLEOTIDE SEQUENCE [LARGE SCALE GENOMIC DNA]</scope>
    <source>
        <strain evidence="10">NBRC 108894</strain>
    </source>
</reference>
<keyword evidence="2 4" id="KW-0697">Rotamase</keyword>
<sequence>MPTRLLAPVAVFALAALALAGCSGSGDPRSTASDAPKAKACAAASDGPVADSIKIGGGTKGEPTVTFDSPLKVDATQRHVVAQGSGRATKPGDVMDLEFAVYNGRTGKSATTTGFTGHALPVSSDANKTLPGLAKTIACAKVGSRIVGVLPPKDAFGTNGNSQFGIGAKDTVVFVVDVVDALPDKATGAKQPAPAGFPTVTDAANGRPKVAFADDAAAPAQTMIGLLKQGTGATVASGDALYVQYQGINFRTKKIFQQSWGPGRSSCRRRASSPASRRPWSGRRSGRR</sequence>